<dbReference type="PANTHER" id="PTHR23220:SF83">
    <property type="entry name" value="INTEGRIN ALPHA-PS3-RELATED"/>
    <property type="match status" value="1"/>
</dbReference>
<name>A0AA38HXL4_9CUCU</name>
<evidence type="ECO:0000256" key="3">
    <source>
        <dbReference type="ARBA" id="ARBA00023136"/>
    </source>
</evidence>
<dbReference type="InterPro" id="IPR048285">
    <property type="entry name" value="Integrin_alpha_Ig-like_2"/>
</dbReference>
<evidence type="ECO:0000256" key="4">
    <source>
        <dbReference type="ARBA" id="ARBA00023180"/>
    </source>
</evidence>
<dbReference type="GO" id="GO:0007229">
    <property type="term" value="P:integrin-mediated signaling pathway"/>
    <property type="evidence" value="ECO:0007669"/>
    <property type="project" value="UniProtKB-KW"/>
</dbReference>
<protein>
    <recommendedName>
        <fullName evidence="5">Integrin alpha second immunoglobulin-like domain-containing protein</fullName>
    </recommendedName>
</protein>
<evidence type="ECO:0000259" key="5">
    <source>
        <dbReference type="Pfam" id="PF20805"/>
    </source>
</evidence>
<dbReference type="GO" id="GO:0008305">
    <property type="term" value="C:integrin complex"/>
    <property type="evidence" value="ECO:0007669"/>
    <property type="project" value="TreeGrafter"/>
</dbReference>
<dbReference type="GO" id="GO:0007157">
    <property type="term" value="P:heterophilic cell-cell adhesion via plasma membrane cell adhesion molecules"/>
    <property type="evidence" value="ECO:0007669"/>
    <property type="project" value="UniProtKB-ARBA"/>
</dbReference>
<dbReference type="Proteomes" id="UP001168821">
    <property type="component" value="Unassembled WGS sequence"/>
</dbReference>
<gene>
    <name evidence="6" type="ORF">Zmor_023671</name>
</gene>
<dbReference type="Gene3D" id="2.60.40.1510">
    <property type="entry name" value="ntegrin, alpha v. Chain A, domain 3"/>
    <property type="match status" value="1"/>
</dbReference>
<organism evidence="6 7">
    <name type="scientific">Zophobas morio</name>
    <dbReference type="NCBI Taxonomy" id="2755281"/>
    <lineage>
        <taxon>Eukaryota</taxon>
        <taxon>Metazoa</taxon>
        <taxon>Ecdysozoa</taxon>
        <taxon>Arthropoda</taxon>
        <taxon>Hexapoda</taxon>
        <taxon>Insecta</taxon>
        <taxon>Pterygota</taxon>
        <taxon>Neoptera</taxon>
        <taxon>Endopterygota</taxon>
        <taxon>Coleoptera</taxon>
        <taxon>Polyphaga</taxon>
        <taxon>Cucujiformia</taxon>
        <taxon>Tenebrionidae</taxon>
        <taxon>Zophobas</taxon>
    </lineage>
</organism>
<accession>A0AA38HXL4</accession>
<dbReference type="GO" id="GO:0033627">
    <property type="term" value="P:cell adhesion mediated by integrin"/>
    <property type="evidence" value="ECO:0007669"/>
    <property type="project" value="TreeGrafter"/>
</dbReference>
<evidence type="ECO:0000256" key="2">
    <source>
        <dbReference type="ARBA" id="ARBA00023037"/>
    </source>
</evidence>
<dbReference type="EMBL" id="JALNTZ010000007">
    <property type="protein sequence ID" value="KAJ3646060.1"/>
    <property type="molecule type" value="Genomic_DNA"/>
</dbReference>
<keyword evidence="7" id="KW-1185">Reference proteome</keyword>
<dbReference type="Pfam" id="PF20805">
    <property type="entry name" value="Integrin_A_Ig_2"/>
    <property type="match status" value="1"/>
</dbReference>
<comment type="subcellular location">
    <subcellularLocation>
        <location evidence="1">Membrane</location>
        <topology evidence="1">Single-pass type I membrane protein</topology>
    </subcellularLocation>
</comment>
<reference evidence="6" key="1">
    <citation type="journal article" date="2023" name="G3 (Bethesda)">
        <title>Whole genome assemblies of Zophobas morio and Tenebrio molitor.</title>
        <authorList>
            <person name="Kaur S."/>
            <person name="Stinson S.A."/>
            <person name="diCenzo G.C."/>
        </authorList>
    </citation>
    <scope>NUCLEOTIDE SEQUENCE</scope>
    <source>
        <strain evidence="6">QUZm001</strain>
    </source>
</reference>
<feature type="domain" description="Integrin alpha second immunoglobulin-like" evidence="5">
    <location>
        <begin position="73"/>
        <end position="161"/>
    </location>
</feature>
<keyword evidence="4" id="KW-0325">Glycoprotein</keyword>
<dbReference type="AlphaFoldDB" id="A0AA38HXL4"/>
<evidence type="ECO:0000313" key="7">
    <source>
        <dbReference type="Proteomes" id="UP001168821"/>
    </source>
</evidence>
<dbReference type="GO" id="GO:0005178">
    <property type="term" value="F:integrin binding"/>
    <property type="evidence" value="ECO:0007669"/>
    <property type="project" value="TreeGrafter"/>
</dbReference>
<comment type="caution">
    <text evidence="6">The sequence shown here is derived from an EMBL/GenBank/DDBJ whole genome shotgun (WGS) entry which is preliminary data.</text>
</comment>
<keyword evidence="2" id="KW-0401">Integrin</keyword>
<proteinExistence type="predicted"/>
<dbReference type="GO" id="GO:0009897">
    <property type="term" value="C:external side of plasma membrane"/>
    <property type="evidence" value="ECO:0007669"/>
    <property type="project" value="TreeGrafter"/>
</dbReference>
<evidence type="ECO:0000256" key="1">
    <source>
        <dbReference type="ARBA" id="ARBA00004479"/>
    </source>
</evidence>
<dbReference type="PANTHER" id="PTHR23220">
    <property type="entry name" value="INTEGRIN ALPHA"/>
    <property type="match status" value="1"/>
</dbReference>
<sequence>MWYYKVNPRVQCHMQRGWDIARWDKGSIWIYLLGFSGKDQQGTDLFCPRCPVYDMNRSISSNTLTIPFTLGCTDNICRSRLKVTSKIIGLEEEDKTFTLGAKSYLTFQIDIKKTEEKAYLTQVLTTVPDSITFRSIPSTCTEKNSSSVMCFVDNPLETNSQ</sequence>
<dbReference type="InterPro" id="IPR032695">
    <property type="entry name" value="Integrin_dom_sf"/>
</dbReference>
<dbReference type="SUPFAM" id="SSF69179">
    <property type="entry name" value="Integrin domains"/>
    <property type="match status" value="1"/>
</dbReference>
<keyword evidence="3" id="KW-0472">Membrane</keyword>
<evidence type="ECO:0000313" key="6">
    <source>
        <dbReference type="EMBL" id="KAJ3646060.1"/>
    </source>
</evidence>
<dbReference type="GO" id="GO:0007160">
    <property type="term" value="P:cell-matrix adhesion"/>
    <property type="evidence" value="ECO:0007669"/>
    <property type="project" value="TreeGrafter"/>
</dbReference>